<feature type="region of interest" description="Disordered" evidence="1">
    <location>
        <begin position="1"/>
        <end position="80"/>
    </location>
</feature>
<feature type="compositionally biased region" description="Low complexity" evidence="1">
    <location>
        <begin position="51"/>
        <end position="71"/>
    </location>
</feature>
<evidence type="ECO:0000256" key="1">
    <source>
        <dbReference type="SAM" id="MobiDB-lite"/>
    </source>
</evidence>
<feature type="non-terminal residue" evidence="2">
    <location>
        <position position="1"/>
    </location>
</feature>
<reference evidence="2" key="1">
    <citation type="submission" date="2017-04" db="EMBL/GenBank/DDBJ databases">
        <title>Population genomics of picophytoplankton unveils novel chromosome hypervariability.</title>
        <authorList>
            <consortium name="DOE Joint Genome Institute"/>
            <person name="Blanc-Mathieu R."/>
            <person name="Krasovec M."/>
            <person name="Hebrard M."/>
            <person name="Yau S."/>
            <person name="Desgranges E."/>
            <person name="Martin J."/>
            <person name="Schackwitz W."/>
            <person name="Kuo A."/>
            <person name="Salin G."/>
            <person name="Donnadieu C."/>
            <person name="Desdevises Y."/>
            <person name="Sanchez-Ferandin S."/>
            <person name="Moreau H."/>
            <person name="Rivals E."/>
            <person name="Grigoriev I.V."/>
            <person name="Grimsley N."/>
            <person name="Eyre-Walker A."/>
            <person name="Piganeau G."/>
        </authorList>
    </citation>
    <scope>NUCLEOTIDE SEQUENCE [LARGE SCALE GENOMIC DNA]</scope>
    <source>
        <strain evidence="2">RCC 1115</strain>
    </source>
</reference>
<sequence>MSSETPIGDGRDGGAPFSRAQDAERRIESSATSTSRMFSAREGSPGRTEHASSVFAAASTSETAARAMESARNGKVELYPTHRRAREHRCNDRLEDVVQALFEGNPLLTVPPAWNLFMRCMRSEVGNEPTDPFLYHTPTWLEESRRRERGKHGRGWFGGGG</sequence>
<name>A0A1Y5I653_OSTTA</name>
<gene>
    <name evidence="2" type="ORF">BE221DRAFT_16140</name>
</gene>
<dbReference type="eggNOG" id="ENOG502S3ZV">
    <property type="taxonomic scope" value="Eukaryota"/>
</dbReference>
<evidence type="ECO:0000313" key="2">
    <source>
        <dbReference type="EMBL" id="OUS44966.1"/>
    </source>
</evidence>
<dbReference type="AlphaFoldDB" id="A0A1Y5I653"/>
<organism evidence="2">
    <name type="scientific">Ostreococcus tauri</name>
    <name type="common">Marine green alga</name>
    <dbReference type="NCBI Taxonomy" id="70448"/>
    <lineage>
        <taxon>Eukaryota</taxon>
        <taxon>Viridiplantae</taxon>
        <taxon>Chlorophyta</taxon>
        <taxon>Mamiellophyceae</taxon>
        <taxon>Mamiellales</taxon>
        <taxon>Bathycoccaceae</taxon>
        <taxon>Ostreococcus</taxon>
    </lineage>
</organism>
<protein>
    <submittedName>
        <fullName evidence="2">Uncharacterized protein</fullName>
    </submittedName>
</protein>
<dbReference type="Proteomes" id="UP000195557">
    <property type="component" value="Unassembled WGS sequence"/>
</dbReference>
<dbReference type="PANTHER" id="PTHR36706">
    <property type="entry name" value="UNNAMED PRODUCT"/>
    <property type="match status" value="1"/>
</dbReference>
<dbReference type="EMBL" id="KZ155793">
    <property type="protein sequence ID" value="OUS44966.1"/>
    <property type="molecule type" value="Genomic_DNA"/>
</dbReference>
<accession>A0A1Y5I653</accession>
<proteinExistence type="predicted"/>